<accession>A0ABD0SVN3</accession>
<gene>
    <name evidence="1" type="ORF">ABMA28_003301</name>
</gene>
<name>A0ABD0SVN3_LOXSC</name>
<proteinExistence type="predicted"/>
<dbReference type="AlphaFoldDB" id="A0ABD0SVN3"/>
<organism evidence="1 2">
    <name type="scientific">Loxostege sticticalis</name>
    <name type="common">Beet webworm moth</name>
    <dbReference type="NCBI Taxonomy" id="481309"/>
    <lineage>
        <taxon>Eukaryota</taxon>
        <taxon>Metazoa</taxon>
        <taxon>Ecdysozoa</taxon>
        <taxon>Arthropoda</taxon>
        <taxon>Hexapoda</taxon>
        <taxon>Insecta</taxon>
        <taxon>Pterygota</taxon>
        <taxon>Neoptera</taxon>
        <taxon>Endopterygota</taxon>
        <taxon>Lepidoptera</taxon>
        <taxon>Glossata</taxon>
        <taxon>Ditrysia</taxon>
        <taxon>Pyraloidea</taxon>
        <taxon>Crambidae</taxon>
        <taxon>Pyraustinae</taxon>
        <taxon>Loxostege</taxon>
    </lineage>
</organism>
<dbReference type="EMBL" id="JBEDNZ010000014">
    <property type="protein sequence ID" value="KAL0829818.1"/>
    <property type="molecule type" value="Genomic_DNA"/>
</dbReference>
<dbReference type="Proteomes" id="UP001549921">
    <property type="component" value="Unassembled WGS sequence"/>
</dbReference>
<evidence type="ECO:0000313" key="2">
    <source>
        <dbReference type="Proteomes" id="UP001549921"/>
    </source>
</evidence>
<reference evidence="1 2" key="1">
    <citation type="submission" date="2024-06" db="EMBL/GenBank/DDBJ databases">
        <title>A chromosome-level genome assembly of beet webworm, Loxostege sticticalis.</title>
        <authorList>
            <person name="Zhang Y."/>
        </authorList>
    </citation>
    <scope>NUCLEOTIDE SEQUENCE [LARGE SCALE GENOMIC DNA]</scope>
    <source>
        <strain evidence="1">AQ028</strain>
        <tissue evidence="1">Male pupae</tissue>
    </source>
</reference>
<comment type="caution">
    <text evidence="1">The sequence shown here is derived from an EMBL/GenBank/DDBJ whole genome shotgun (WGS) entry which is preliminary data.</text>
</comment>
<evidence type="ECO:0000313" key="1">
    <source>
        <dbReference type="EMBL" id="KAL0829818.1"/>
    </source>
</evidence>
<protein>
    <submittedName>
        <fullName evidence="1">Uncharacterized protein</fullName>
    </submittedName>
</protein>
<sequence length="70" mass="8044">MSNRKREKTLNSQSRELIIKLHNYFEREYQNGGPLIPINRVQDRVADALGISRQTVSKINKEKFGPSGSE</sequence>